<dbReference type="EMBL" id="MU167368">
    <property type="protein sequence ID" value="KAG0141862.1"/>
    <property type="molecule type" value="Genomic_DNA"/>
</dbReference>
<dbReference type="InterPro" id="IPR003807">
    <property type="entry name" value="DUF202"/>
</dbReference>
<feature type="transmembrane region" description="Helical" evidence="6">
    <location>
        <begin position="52"/>
        <end position="70"/>
    </location>
</feature>
<evidence type="ECO:0000256" key="1">
    <source>
        <dbReference type="ARBA" id="ARBA00004127"/>
    </source>
</evidence>
<feature type="transmembrane region" description="Helical" evidence="6">
    <location>
        <begin position="144"/>
        <end position="159"/>
    </location>
</feature>
<evidence type="ECO:0000313" key="8">
    <source>
        <dbReference type="EMBL" id="KAG0141862.1"/>
    </source>
</evidence>
<evidence type="ECO:0000256" key="3">
    <source>
        <dbReference type="ARBA" id="ARBA00022989"/>
    </source>
</evidence>
<feature type="region of interest" description="Disordered" evidence="5">
    <location>
        <begin position="1"/>
        <end position="33"/>
    </location>
</feature>
<keyword evidence="2 6" id="KW-0812">Transmembrane</keyword>
<feature type="compositionally biased region" description="Polar residues" evidence="5">
    <location>
        <begin position="17"/>
        <end position="33"/>
    </location>
</feature>
<evidence type="ECO:0000259" key="7">
    <source>
        <dbReference type="Pfam" id="PF02656"/>
    </source>
</evidence>
<feature type="transmembrane region" description="Helical" evidence="6">
    <location>
        <begin position="118"/>
        <end position="138"/>
    </location>
</feature>
<dbReference type="OrthoDB" id="2243669at2759"/>
<sequence length="168" mass="19040">MTQPTKSQHTSDRTIKNYGSTTATNNNQITSKSNQIPSKIEPKVWLANERTWLNWCRTGLLLGSFGVALVNGSPSIGARILGVIYSIIALVTISYGWKVYQKRIKMIQDRFPGHFDELLAPVLIATALFIAILLNFIFRAIDRLAQIFSIISFVLFYFGEEFKWCLGY</sequence>
<gene>
    <name evidence="8" type="ORF">CROQUDRAFT_67879</name>
</gene>
<protein>
    <recommendedName>
        <fullName evidence="7">DUF202 domain-containing protein</fullName>
    </recommendedName>
</protein>
<dbReference type="GO" id="GO:0012505">
    <property type="term" value="C:endomembrane system"/>
    <property type="evidence" value="ECO:0007669"/>
    <property type="project" value="UniProtKB-SubCell"/>
</dbReference>
<feature type="transmembrane region" description="Helical" evidence="6">
    <location>
        <begin position="76"/>
        <end position="97"/>
    </location>
</feature>
<comment type="caution">
    <text evidence="8">The sequence shown here is derived from an EMBL/GenBank/DDBJ whole genome shotgun (WGS) entry which is preliminary data.</text>
</comment>
<organism evidence="8 9">
    <name type="scientific">Cronartium quercuum f. sp. fusiforme G11</name>
    <dbReference type="NCBI Taxonomy" id="708437"/>
    <lineage>
        <taxon>Eukaryota</taxon>
        <taxon>Fungi</taxon>
        <taxon>Dikarya</taxon>
        <taxon>Basidiomycota</taxon>
        <taxon>Pucciniomycotina</taxon>
        <taxon>Pucciniomycetes</taxon>
        <taxon>Pucciniales</taxon>
        <taxon>Coleosporiaceae</taxon>
        <taxon>Cronartium</taxon>
    </lineage>
</organism>
<dbReference type="Pfam" id="PF02656">
    <property type="entry name" value="DUF202"/>
    <property type="match status" value="1"/>
</dbReference>
<feature type="domain" description="DUF202" evidence="7">
    <location>
        <begin position="43"/>
        <end position="106"/>
    </location>
</feature>
<accession>A0A9P6T7B3</accession>
<evidence type="ECO:0000256" key="6">
    <source>
        <dbReference type="SAM" id="Phobius"/>
    </source>
</evidence>
<dbReference type="Proteomes" id="UP000886653">
    <property type="component" value="Unassembled WGS sequence"/>
</dbReference>
<reference evidence="8" key="1">
    <citation type="submission" date="2013-11" db="EMBL/GenBank/DDBJ databases">
        <title>Genome sequence of the fusiform rust pathogen reveals effectors for host alternation and coevolution with pine.</title>
        <authorList>
            <consortium name="DOE Joint Genome Institute"/>
            <person name="Smith K."/>
            <person name="Pendleton A."/>
            <person name="Kubisiak T."/>
            <person name="Anderson C."/>
            <person name="Salamov A."/>
            <person name="Aerts A."/>
            <person name="Riley R."/>
            <person name="Clum A."/>
            <person name="Lindquist E."/>
            <person name="Ence D."/>
            <person name="Campbell M."/>
            <person name="Kronenberg Z."/>
            <person name="Feau N."/>
            <person name="Dhillon B."/>
            <person name="Hamelin R."/>
            <person name="Burleigh J."/>
            <person name="Smith J."/>
            <person name="Yandell M."/>
            <person name="Nelson C."/>
            <person name="Grigoriev I."/>
            <person name="Davis J."/>
        </authorList>
    </citation>
    <scope>NUCLEOTIDE SEQUENCE</scope>
    <source>
        <strain evidence="8">G11</strain>
    </source>
</reference>
<dbReference type="PANTHER" id="PTHR46140:SF2">
    <property type="entry name" value="VACUOLAR TRANSPORTER CHAPERONE 3 COMPLEX SUBUNIT 3-RELATED"/>
    <property type="match status" value="1"/>
</dbReference>
<dbReference type="InterPro" id="IPR051572">
    <property type="entry name" value="VTC_Complex_Subunit"/>
</dbReference>
<evidence type="ECO:0000313" key="9">
    <source>
        <dbReference type="Proteomes" id="UP000886653"/>
    </source>
</evidence>
<keyword evidence="9" id="KW-1185">Reference proteome</keyword>
<evidence type="ECO:0000256" key="4">
    <source>
        <dbReference type="ARBA" id="ARBA00023136"/>
    </source>
</evidence>
<evidence type="ECO:0000256" key="2">
    <source>
        <dbReference type="ARBA" id="ARBA00022692"/>
    </source>
</evidence>
<proteinExistence type="predicted"/>
<keyword evidence="3 6" id="KW-1133">Transmembrane helix</keyword>
<dbReference type="AlphaFoldDB" id="A0A9P6T7B3"/>
<evidence type="ECO:0000256" key="5">
    <source>
        <dbReference type="SAM" id="MobiDB-lite"/>
    </source>
</evidence>
<keyword evidence="4 6" id="KW-0472">Membrane</keyword>
<comment type="subcellular location">
    <subcellularLocation>
        <location evidence="1">Endomembrane system</location>
        <topology evidence="1">Multi-pass membrane protein</topology>
    </subcellularLocation>
</comment>
<dbReference type="PANTHER" id="PTHR46140">
    <property type="entry name" value="VACUOLAR TRANSPORTER CHAPERONE 1-RELATED"/>
    <property type="match status" value="1"/>
</dbReference>
<name>A0A9P6T7B3_9BASI</name>
<dbReference type="GO" id="GO:0033254">
    <property type="term" value="C:vacuolar transporter chaperone complex"/>
    <property type="evidence" value="ECO:0007669"/>
    <property type="project" value="TreeGrafter"/>
</dbReference>
<dbReference type="GO" id="GO:0000329">
    <property type="term" value="C:fungal-type vacuole membrane"/>
    <property type="evidence" value="ECO:0007669"/>
    <property type="project" value="TreeGrafter"/>
</dbReference>